<proteinExistence type="predicted"/>
<dbReference type="Proteomes" id="UP000195755">
    <property type="component" value="Chromosome"/>
</dbReference>
<gene>
    <name evidence="2" type="ORF">SMD11_5355</name>
</gene>
<dbReference type="KEGG" id="salj:SMD11_5355"/>
<dbReference type="EMBL" id="CP021744">
    <property type="protein sequence ID" value="ARZ70943.1"/>
    <property type="molecule type" value="Genomic_DNA"/>
</dbReference>
<dbReference type="AlphaFoldDB" id="A0A1Z2L9G4"/>
<name>A0A1Z2L9G4_9ACTN</name>
<sequence>MKAPASSTDRARQGEAAGDPVAAGGEEGTEETAEGFCVMSAILGRPGAGREWPLMLV</sequence>
<accession>A0A1Z2L9G4</accession>
<protein>
    <submittedName>
        <fullName evidence="2">Uncharacterized protein</fullName>
    </submittedName>
</protein>
<feature type="region of interest" description="Disordered" evidence="1">
    <location>
        <begin position="1"/>
        <end position="32"/>
    </location>
</feature>
<organism evidence="2 3">
    <name type="scientific">Streptomyces albireticuli</name>
    <dbReference type="NCBI Taxonomy" id="1940"/>
    <lineage>
        <taxon>Bacteria</taxon>
        <taxon>Bacillati</taxon>
        <taxon>Actinomycetota</taxon>
        <taxon>Actinomycetes</taxon>
        <taxon>Kitasatosporales</taxon>
        <taxon>Streptomycetaceae</taxon>
        <taxon>Streptomyces</taxon>
    </lineage>
</organism>
<evidence type="ECO:0000313" key="3">
    <source>
        <dbReference type="Proteomes" id="UP000195755"/>
    </source>
</evidence>
<reference evidence="2 3" key="1">
    <citation type="submission" date="2017-06" db="EMBL/GenBank/DDBJ databases">
        <title>Streptomyces albireticuli Genome sequencing and assembly.</title>
        <authorList>
            <person name="Wang Y."/>
            <person name="Du B."/>
            <person name="Ding Y."/>
            <person name="Liu H."/>
            <person name="Hou Q."/>
            <person name="Liu K."/>
            <person name="Yao L."/>
            <person name="Wang C."/>
        </authorList>
    </citation>
    <scope>NUCLEOTIDE SEQUENCE [LARGE SCALE GENOMIC DNA]</scope>
    <source>
        <strain evidence="2 3">MDJK11</strain>
    </source>
</reference>
<evidence type="ECO:0000256" key="1">
    <source>
        <dbReference type="SAM" id="MobiDB-lite"/>
    </source>
</evidence>
<evidence type="ECO:0000313" key="2">
    <source>
        <dbReference type="EMBL" id="ARZ70943.1"/>
    </source>
</evidence>